<name>A0ABR6TIB5_9FIRM</name>
<accession>A0ABR6TIB5</accession>
<dbReference type="PANTHER" id="PTHR30032:SF8">
    <property type="entry name" value="GERMINATION-SPECIFIC N-ACETYLMURAMOYL-L-ALANINE AMIDASE"/>
    <property type="match status" value="1"/>
</dbReference>
<gene>
    <name evidence="2" type="ORF">HLB29_00430</name>
</gene>
<feature type="chain" id="PRO_5046152514" evidence="1">
    <location>
        <begin position="23"/>
        <end position="333"/>
    </location>
</feature>
<sequence length="333" mass="36750">MIKKSKRSTLLFLSLFSVSVLSFSGNVIKADENVYNIERIAGKDRYETSLNVMKYLMKDSNDLKFGVVASGEDFPDALSAGFLSSEYDAPLILSKKNYVPSNVEKDLKQKNIDNMFLVGGEKTLSKTVENTISQNSKLTTRIAGKDRYSTSEFANIQIAKLYGSPVIGDTSAVYNGNLFADALSATPFMHQYNSVNETKLPLLAVDGKKGAKNYSLIFGGESSIPKFEEEHRLAGSDRYKTAVEIAKAYKTILNKDIDTIIIANGEDYPDSLCAGPLASKNNAAILLTNSNKLNKDTKEYIEFNKNIKKVIIVGGENSVSKDIEKDLEKIIKR</sequence>
<comment type="caution">
    <text evidence="2">The sequence shown here is derived from an EMBL/GenBank/DDBJ whole genome shotgun (WGS) entry which is preliminary data.</text>
</comment>
<dbReference type="InterPro" id="IPR007253">
    <property type="entry name" value="Cell_wall-bd_2"/>
</dbReference>
<dbReference type="PANTHER" id="PTHR30032">
    <property type="entry name" value="N-ACETYLMURAMOYL-L-ALANINE AMIDASE-RELATED"/>
    <property type="match status" value="1"/>
</dbReference>
<feature type="signal peptide" evidence="1">
    <location>
        <begin position="1"/>
        <end position="22"/>
    </location>
</feature>
<keyword evidence="3" id="KW-1185">Reference proteome</keyword>
<dbReference type="InterPro" id="IPR051922">
    <property type="entry name" value="Bact_Sporulation_Assoc"/>
</dbReference>
<dbReference type="EMBL" id="JABGBW010000001">
    <property type="protein sequence ID" value="MBC2575150.1"/>
    <property type="molecule type" value="Genomic_DNA"/>
</dbReference>
<dbReference type="Gene3D" id="3.40.50.12090">
    <property type="match status" value="4"/>
</dbReference>
<evidence type="ECO:0000313" key="2">
    <source>
        <dbReference type="EMBL" id="MBC2575150.1"/>
    </source>
</evidence>
<reference evidence="2 3" key="1">
    <citation type="submission" date="2020-05" db="EMBL/GenBank/DDBJ databases">
        <title>Draft genome of xy-202 and genomic insight in genome of the genus Peptostreptococcus.</title>
        <authorList>
            <person name="Zhang Z."/>
        </authorList>
    </citation>
    <scope>NUCLEOTIDE SEQUENCE [LARGE SCALE GENOMIC DNA]</scope>
    <source>
        <strain evidence="2 3">DSM 27025</strain>
    </source>
</reference>
<dbReference type="Pfam" id="PF04122">
    <property type="entry name" value="CW_binding_2"/>
    <property type="match status" value="3"/>
</dbReference>
<evidence type="ECO:0000313" key="3">
    <source>
        <dbReference type="Proteomes" id="UP000713904"/>
    </source>
</evidence>
<proteinExistence type="predicted"/>
<dbReference type="RefSeq" id="WP_185623195.1">
    <property type="nucleotide sequence ID" value="NZ_JABGBW010000001.1"/>
</dbReference>
<organism evidence="2 3">
    <name type="scientific">Peptostreptococcus canis</name>
    <dbReference type="NCBI Taxonomy" id="1159213"/>
    <lineage>
        <taxon>Bacteria</taxon>
        <taxon>Bacillati</taxon>
        <taxon>Bacillota</taxon>
        <taxon>Clostridia</taxon>
        <taxon>Peptostreptococcales</taxon>
        <taxon>Peptostreptococcaceae</taxon>
        <taxon>Peptostreptococcus</taxon>
    </lineage>
</organism>
<protein>
    <submittedName>
        <fullName evidence="2">Cell wall-binding repeat-containing protein</fullName>
    </submittedName>
</protein>
<keyword evidence="1" id="KW-0732">Signal</keyword>
<dbReference type="Proteomes" id="UP000713904">
    <property type="component" value="Unassembled WGS sequence"/>
</dbReference>
<evidence type="ECO:0000256" key="1">
    <source>
        <dbReference type="SAM" id="SignalP"/>
    </source>
</evidence>